<proteinExistence type="predicted"/>
<gene>
    <name evidence="1" type="ORF">HELGO_WM1653</name>
</gene>
<dbReference type="SUPFAM" id="SSF48452">
    <property type="entry name" value="TPR-like"/>
    <property type="match status" value="1"/>
</dbReference>
<dbReference type="InterPro" id="IPR011990">
    <property type="entry name" value="TPR-like_helical_dom_sf"/>
</dbReference>
<reference evidence="1" key="1">
    <citation type="submission" date="2020-01" db="EMBL/GenBank/DDBJ databases">
        <authorList>
            <person name="Meier V. D."/>
            <person name="Meier V D."/>
        </authorList>
    </citation>
    <scope>NUCLEOTIDE SEQUENCE</scope>
    <source>
        <strain evidence="1">HLG_WM_MAG_01</strain>
    </source>
</reference>
<dbReference type="Gene3D" id="1.25.40.10">
    <property type="entry name" value="Tetratricopeptide repeat domain"/>
    <property type="match status" value="1"/>
</dbReference>
<dbReference type="EMBL" id="CACVAS010000147">
    <property type="protein sequence ID" value="CAA6826811.1"/>
    <property type="molecule type" value="Genomic_DNA"/>
</dbReference>
<protein>
    <submittedName>
        <fullName evidence="1">Uncharacterized protein</fullName>
    </submittedName>
</protein>
<dbReference type="AlphaFoldDB" id="A0A6S6TW44"/>
<name>A0A6S6TW44_9BACT</name>
<organism evidence="1">
    <name type="scientific">uncultured Sulfurovum sp</name>
    <dbReference type="NCBI Taxonomy" id="269237"/>
    <lineage>
        <taxon>Bacteria</taxon>
        <taxon>Pseudomonadati</taxon>
        <taxon>Campylobacterota</taxon>
        <taxon>Epsilonproteobacteria</taxon>
        <taxon>Campylobacterales</taxon>
        <taxon>Sulfurovaceae</taxon>
        <taxon>Sulfurovum</taxon>
        <taxon>environmental samples</taxon>
    </lineage>
</organism>
<sequence length="418" mass="48796">MSWYRLVFVIVMYISFSHAHGVLKAKELMSVSDDELIITGLLYDEYRAYENARQVYARLFDTTHAEVYLYKEAKASLLGKSHVNESLERLKTWDKEHPTLESKRLLIPLYLTVNKVELAQTEAEYLLEHSAEAMDLELASNPFLYAGDFTRALSLLSKVYEQTLNEVILLRMTEIMDIYTEERKRAITLLESHRRMHAFSTNILAKLVTLYSKEKDVDGLMQTYTALYLEYKDEKILEKVIDTYAYKNDLTGAIAFLEEHKVGDHILYELYKSKRYFDKAIKLIDRKYSEDNDARWLAEKGMLIFEKADDKDDKEMLALVVSNFEKATSMGVDDSIYLNYYGYTLIDKEVDIKKGMQIIKDALVQQPDNTYYLDSLAWGHYKINECGKAYALMKRVVEEEGLEEEEIVTHWNAIQKCK</sequence>
<accession>A0A6S6TW44</accession>
<evidence type="ECO:0000313" key="1">
    <source>
        <dbReference type="EMBL" id="CAA6826811.1"/>
    </source>
</evidence>